<keyword evidence="2" id="KW-0597">Phosphoprotein</keyword>
<protein>
    <recommendedName>
        <fullName evidence="4">Carrier domain-containing protein</fullName>
    </recommendedName>
</protein>
<dbReference type="InterPro" id="IPR036736">
    <property type="entry name" value="ACP-like_sf"/>
</dbReference>
<comment type="caution">
    <text evidence="5">The sequence shown here is derived from an EMBL/GenBank/DDBJ whole genome shotgun (WGS) entry which is preliminary data.</text>
</comment>
<evidence type="ECO:0000313" key="6">
    <source>
        <dbReference type="Proteomes" id="UP000660265"/>
    </source>
</evidence>
<feature type="domain" description="Carrier" evidence="4">
    <location>
        <begin position="77"/>
        <end position="152"/>
    </location>
</feature>
<organism evidence="5 6">
    <name type="scientific">Streptomyces camponoticapitis</name>
    <dbReference type="NCBI Taxonomy" id="1616125"/>
    <lineage>
        <taxon>Bacteria</taxon>
        <taxon>Bacillati</taxon>
        <taxon>Actinomycetota</taxon>
        <taxon>Actinomycetes</taxon>
        <taxon>Kitasatosporales</taxon>
        <taxon>Streptomycetaceae</taxon>
        <taxon>Streptomyces</taxon>
    </lineage>
</organism>
<feature type="region of interest" description="Disordered" evidence="3">
    <location>
        <begin position="158"/>
        <end position="190"/>
    </location>
</feature>
<evidence type="ECO:0000256" key="2">
    <source>
        <dbReference type="ARBA" id="ARBA00022553"/>
    </source>
</evidence>
<name>A0ABQ2EXE5_9ACTN</name>
<gene>
    <name evidence="5" type="ORF">GCM10011583_67940</name>
</gene>
<dbReference type="Pfam" id="PF00550">
    <property type="entry name" value="PP-binding"/>
    <property type="match status" value="1"/>
</dbReference>
<dbReference type="InterPro" id="IPR009081">
    <property type="entry name" value="PP-bd_ACP"/>
</dbReference>
<dbReference type="RefSeq" id="WP_189111441.1">
    <property type="nucleotide sequence ID" value="NZ_BMMV01000033.1"/>
</dbReference>
<evidence type="ECO:0000256" key="3">
    <source>
        <dbReference type="SAM" id="MobiDB-lite"/>
    </source>
</evidence>
<dbReference type="Gene3D" id="1.10.1200.10">
    <property type="entry name" value="ACP-like"/>
    <property type="match status" value="1"/>
</dbReference>
<evidence type="ECO:0000259" key="4">
    <source>
        <dbReference type="PROSITE" id="PS50075"/>
    </source>
</evidence>
<dbReference type="EMBL" id="BMMV01000033">
    <property type="protein sequence ID" value="GGK26390.1"/>
    <property type="molecule type" value="Genomic_DNA"/>
</dbReference>
<reference evidence="6" key="1">
    <citation type="journal article" date="2019" name="Int. J. Syst. Evol. Microbiol.">
        <title>The Global Catalogue of Microorganisms (GCM) 10K type strain sequencing project: providing services to taxonomists for standard genome sequencing and annotation.</title>
        <authorList>
            <consortium name="The Broad Institute Genomics Platform"/>
            <consortium name="The Broad Institute Genome Sequencing Center for Infectious Disease"/>
            <person name="Wu L."/>
            <person name="Ma J."/>
        </authorList>
    </citation>
    <scope>NUCLEOTIDE SEQUENCE [LARGE SCALE GENOMIC DNA]</scope>
    <source>
        <strain evidence="6">CGMCC 4.7275</strain>
    </source>
</reference>
<keyword evidence="1" id="KW-0596">Phosphopantetheine</keyword>
<dbReference type="Proteomes" id="UP000660265">
    <property type="component" value="Unassembled WGS sequence"/>
</dbReference>
<dbReference type="PROSITE" id="PS50075">
    <property type="entry name" value="CARRIER"/>
    <property type="match status" value="1"/>
</dbReference>
<keyword evidence="6" id="KW-1185">Reference proteome</keyword>
<dbReference type="SUPFAM" id="SSF47336">
    <property type="entry name" value="ACP-like"/>
    <property type="match status" value="1"/>
</dbReference>
<dbReference type="SMART" id="SM00823">
    <property type="entry name" value="PKS_PP"/>
    <property type="match status" value="1"/>
</dbReference>
<evidence type="ECO:0000313" key="5">
    <source>
        <dbReference type="EMBL" id="GGK26390.1"/>
    </source>
</evidence>
<accession>A0ABQ2EXE5</accession>
<proteinExistence type="predicted"/>
<sequence>MSLQQILSVTPLDGSGTDLDDDYSDTYAYAYDDGYDDEYDFDFDDEDGVWDADILGPEVTVPDRDVLAELPSAERTRIIEELVRQELGRVLRVPPSDIETTGSTMNALGVGSIAGLQIQSQLEAALQVEVNLQQLLLANSAAELIDCLAGQLGPGDSVHARNAGNRGRHTAKPSGAPTAPDARAGTTGSL</sequence>
<dbReference type="InterPro" id="IPR020806">
    <property type="entry name" value="PKS_PP-bd"/>
</dbReference>
<evidence type="ECO:0000256" key="1">
    <source>
        <dbReference type="ARBA" id="ARBA00022450"/>
    </source>
</evidence>